<protein>
    <submittedName>
        <fullName evidence="3">SGNH domain-containing protein</fullName>
    </submittedName>
</protein>
<sequence>MLFMIYALKGNLQSNPYILGNENEFQSCKPFYNNEYCKTDPIIEKYLTIRPKKHDYDRYCSFELNKTSTKSIMITGNSFVYFQIRGILEAIKQTKTKFSKAFVAAHIGCSLMAGTFNQKVIDWNCENIDGSHNALFNAVKPDVIIHTARLDHIIYDPIAPGDISNDVYYKEIERVILSMAKYTKKLIVIEPTPSLVEQTSITDGLV</sequence>
<feature type="domain" description="SGNH" evidence="1">
    <location>
        <begin position="54"/>
        <end position="196"/>
    </location>
</feature>
<dbReference type="WBParaSite" id="PDA_v2.g7417.t1">
    <property type="protein sequence ID" value="PDA_v2.g7417.t1"/>
    <property type="gene ID" value="PDA_v2.g7417"/>
</dbReference>
<evidence type="ECO:0000259" key="1">
    <source>
        <dbReference type="Pfam" id="PF19040"/>
    </source>
</evidence>
<keyword evidence="2" id="KW-1185">Reference proteome</keyword>
<name>A0A914QTZ9_9BILA</name>
<reference evidence="3" key="1">
    <citation type="submission" date="2022-11" db="UniProtKB">
        <authorList>
            <consortium name="WormBaseParasite"/>
        </authorList>
    </citation>
    <scope>IDENTIFICATION</scope>
</reference>
<evidence type="ECO:0000313" key="3">
    <source>
        <dbReference type="WBParaSite" id="PDA_v2.g7417.t1"/>
    </source>
</evidence>
<dbReference type="Proteomes" id="UP000887578">
    <property type="component" value="Unplaced"/>
</dbReference>
<dbReference type="InterPro" id="IPR043968">
    <property type="entry name" value="SGNH"/>
</dbReference>
<dbReference type="Pfam" id="PF19040">
    <property type="entry name" value="SGNH"/>
    <property type="match status" value="1"/>
</dbReference>
<evidence type="ECO:0000313" key="2">
    <source>
        <dbReference type="Proteomes" id="UP000887578"/>
    </source>
</evidence>
<proteinExistence type="predicted"/>
<dbReference type="AlphaFoldDB" id="A0A914QTZ9"/>
<organism evidence="2 3">
    <name type="scientific">Panagrolaimus davidi</name>
    <dbReference type="NCBI Taxonomy" id="227884"/>
    <lineage>
        <taxon>Eukaryota</taxon>
        <taxon>Metazoa</taxon>
        <taxon>Ecdysozoa</taxon>
        <taxon>Nematoda</taxon>
        <taxon>Chromadorea</taxon>
        <taxon>Rhabditida</taxon>
        <taxon>Tylenchina</taxon>
        <taxon>Panagrolaimomorpha</taxon>
        <taxon>Panagrolaimoidea</taxon>
        <taxon>Panagrolaimidae</taxon>
        <taxon>Panagrolaimus</taxon>
    </lineage>
</organism>
<accession>A0A914QTZ9</accession>